<keyword evidence="4" id="KW-1185">Reference proteome</keyword>
<gene>
    <name evidence="3" type="ORF">MEDL_31468</name>
</gene>
<protein>
    <submittedName>
        <fullName evidence="3">Uncharacterized protein</fullName>
    </submittedName>
</protein>
<dbReference type="EMBL" id="CAJPWZ010001576">
    <property type="protein sequence ID" value="CAG2217796.1"/>
    <property type="molecule type" value="Genomic_DNA"/>
</dbReference>
<sequence>MADSEKRLRTHTEQGAEMYETTRDKYIISLEDSWKRVDNSMNTALQKSEQKDISNARKELSRQYEIFFLKLKAKAAAARVCMEFAQKESELRKQNALLEEEQKLVNAKANASLERKKVETEANIKLLQHQKEAEVAEAEYRVLKSEIDTESDESDLTPEKLKLNGKIDPAERTAKFVSQQSQLKDTSNIEENFGSRDNWNKPGISAKKTEFKQNNDSKASQDNRCPLHKTNHSLNNCRAFRLKPLDERRKFIRDNALCFRCCSSTDHKIRDCKEKIVCGECGSDSHPSALHLVKQGNPTNNGEENHTPEVSSICTKNQPDKAIMAYIILDDQSNRSLAGPELFSLLHLKGNSSEYKLTSCAGTMNTFGRRATGLIIESLDGSTSLQHQRGDPISSCSTASRSPPGNRRLHT</sequence>
<accession>A0A8S3SDY7</accession>
<dbReference type="Proteomes" id="UP000683360">
    <property type="component" value="Unassembled WGS sequence"/>
</dbReference>
<evidence type="ECO:0000313" key="3">
    <source>
        <dbReference type="EMBL" id="CAG2217796.1"/>
    </source>
</evidence>
<name>A0A8S3SDY7_MYTED</name>
<feature type="region of interest" description="Disordered" evidence="2">
    <location>
        <begin position="382"/>
        <end position="411"/>
    </location>
</feature>
<feature type="compositionally biased region" description="Polar residues" evidence="2">
    <location>
        <begin position="394"/>
        <end position="403"/>
    </location>
</feature>
<comment type="caution">
    <text evidence="3">The sequence shown here is derived from an EMBL/GenBank/DDBJ whole genome shotgun (WGS) entry which is preliminary data.</text>
</comment>
<feature type="coiled-coil region" evidence="1">
    <location>
        <begin position="81"/>
        <end position="153"/>
    </location>
</feature>
<dbReference type="OrthoDB" id="6152067at2759"/>
<evidence type="ECO:0000256" key="2">
    <source>
        <dbReference type="SAM" id="MobiDB-lite"/>
    </source>
</evidence>
<dbReference type="AlphaFoldDB" id="A0A8S3SDY7"/>
<dbReference type="PANTHER" id="PTHR47331:SF6">
    <property type="entry name" value="DOUBLECORTIN DOMAIN-CONTAINING PROTEIN"/>
    <property type="match status" value="1"/>
</dbReference>
<keyword evidence="1" id="KW-0175">Coiled coil</keyword>
<dbReference type="PANTHER" id="PTHR47331">
    <property type="entry name" value="PHD-TYPE DOMAIN-CONTAINING PROTEIN"/>
    <property type="match status" value="1"/>
</dbReference>
<organism evidence="3 4">
    <name type="scientific">Mytilus edulis</name>
    <name type="common">Blue mussel</name>
    <dbReference type="NCBI Taxonomy" id="6550"/>
    <lineage>
        <taxon>Eukaryota</taxon>
        <taxon>Metazoa</taxon>
        <taxon>Spiralia</taxon>
        <taxon>Lophotrochozoa</taxon>
        <taxon>Mollusca</taxon>
        <taxon>Bivalvia</taxon>
        <taxon>Autobranchia</taxon>
        <taxon>Pteriomorphia</taxon>
        <taxon>Mytilida</taxon>
        <taxon>Mytiloidea</taxon>
        <taxon>Mytilidae</taxon>
        <taxon>Mytilinae</taxon>
        <taxon>Mytilus</taxon>
    </lineage>
</organism>
<reference evidence="3" key="1">
    <citation type="submission" date="2021-03" db="EMBL/GenBank/DDBJ databases">
        <authorList>
            <person name="Bekaert M."/>
        </authorList>
    </citation>
    <scope>NUCLEOTIDE SEQUENCE</scope>
</reference>
<proteinExistence type="predicted"/>
<evidence type="ECO:0000313" key="4">
    <source>
        <dbReference type="Proteomes" id="UP000683360"/>
    </source>
</evidence>
<evidence type="ECO:0000256" key="1">
    <source>
        <dbReference type="SAM" id="Coils"/>
    </source>
</evidence>